<dbReference type="Pfam" id="PF10442">
    <property type="entry name" value="FIST_C"/>
    <property type="match status" value="1"/>
</dbReference>
<dbReference type="InterPro" id="IPR013702">
    <property type="entry name" value="FIST_domain_N"/>
</dbReference>
<evidence type="ECO:0000313" key="4">
    <source>
        <dbReference type="Proteomes" id="UP000533905"/>
    </source>
</evidence>
<dbReference type="PANTHER" id="PTHR40252:SF2">
    <property type="entry name" value="BLR0328 PROTEIN"/>
    <property type="match status" value="1"/>
</dbReference>
<dbReference type="AlphaFoldDB" id="A0A7Y2NY26"/>
<reference evidence="3 4" key="1">
    <citation type="submission" date="2020-04" db="EMBL/GenBank/DDBJ databases">
        <title>Massilia sp. nov., a cold adapted bacteria isolated from Arctic soil.</title>
        <authorList>
            <person name="Son J."/>
            <person name="Ka J.-O."/>
        </authorList>
    </citation>
    <scope>NUCLEOTIDE SEQUENCE [LARGE SCALE GENOMIC DNA]</scope>
    <source>
        <strain evidence="3 4">ML15P13</strain>
    </source>
</reference>
<evidence type="ECO:0000313" key="3">
    <source>
        <dbReference type="EMBL" id="NNG21549.1"/>
    </source>
</evidence>
<comment type="caution">
    <text evidence="3">The sequence shown here is derived from an EMBL/GenBank/DDBJ whole genome shotgun (WGS) entry which is preliminary data.</text>
</comment>
<proteinExistence type="predicted"/>
<name>A0A7Y2NY26_9BURK</name>
<protein>
    <submittedName>
        <fullName evidence="3">FIST domain protein</fullName>
    </submittedName>
</protein>
<dbReference type="SMART" id="SM01204">
    <property type="entry name" value="FIST_C"/>
    <property type="match status" value="1"/>
</dbReference>
<sequence length="390" mass="40863">MANTIVAVSHTSLCVPDAAGRALADSILPKLDGGRPDVLIVFASPEFDFQPLLVALDTACQPRLLVGCSSAGEFSGCATGNASVSVMAIRSDDILFRARLGTGICSNSSGAIDQVMPVFTGSEHPDFPYRNALVLTDALAGYVDEIIHEMMVRTSGTYQLFGGGAADDAKFHKTHVFIGDEAHTDAIVVLEMLSKKPIGLGVRHGWQPSGPALRVTEAQGNRLVSLNAAPAVEVFEEHAQATGQSFDRADPLPFFLHNVIGIETGDGYKLRVPLSLNEDGSISCAAEVPVGATVHIMVTDEACAFDAARLASQAALDGLEGGQHAGSLLFDCAATRLRLGRKFGDELEAVAATLGSENFAGCNTYGQIARSTGQFSGFHNCTAVVCAIPL</sequence>
<dbReference type="InterPro" id="IPR019494">
    <property type="entry name" value="FIST_C"/>
</dbReference>
<evidence type="ECO:0000259" key="2">
    <source>
        <dbReference type="SMART" id="SM01204"/>
    </source>
</evidence>
<dbReference type="PANTHER" id="PTHR40252">
    <property type="entry name" value="BLR0328 PROTEIN"/>
    <property type="match status" value="1"/>
</dbReference>
<dbReference type="Proteomes" id="UP000533905">
    <property type="component" value="Unassembled WGS sequence"/>
</dbReference>
<dbReference type="EMBL" id="JABAIV010000001">
    <property type="protein sequence ID" value="NNG21549.1"/>
    <property type="molecule type" value="Genomic_DNA"/>
</dbReference>
<accession>A0A7Y2NY26</accession>
<organism evidence="3 4">
    <name type="scientific">Telluria aromaticivorans</name>
    <dbReference type="NCBI Taxonomy" id="2725995"/>
    <lineage>
        <taxon>Bacteria</taxon>
        <taxon>Pseudomonadati</taxon>
        <taxon>Pseudomonadota</taxon>
        <taxon>Betaproteobacteria</taxon>
        <taxon>Burkholderiales</taxon>
        <taxon>Oxalobacteraceae</taxon>
        <taxon>Telluria group</taxon>
        <taxon>Telluria</taxon>
    </lineage>
</organism>
<dbReference type="Pfam" id="PF08495">
    <property type="entry name" value="FIST"/>
    <property type="match status" value="1"/>
</dbReference>
<dbReference type="SMART" id="SM00897">
    <property type="entry name" value="FIST"/>
    <property type="match status" value="1"/>
</dbReference>
<feature type="domain" description="FIST" evidence="1">
    <location>
        <begin position="35"/>
        <end position="230"/>
    </location>
</feature>
<feature type="domain" description="FIST C-domain" evidence="2">
    <location>
        <begin position="231"/>
        <end position="371"/>
    </location>
</feature>
<dbReference type="RefSeq" id="WP_171080100.1">
    <property type="nucleotide sequence ID" value="NZ_JABAIV010000001.1"/>
</dbReference>
<keyword evidence="4" id="KW-1185">Reference proteome</keyword>
<evidence type="ECO:0000259" key="1">
    <source>
        <dbReference type="SMART" id="SM00897"/>
    </source>
</evidence>
<gene>
    <name evidence="3" type="ORF">HGB41_00830</name>
</gene>